<keyword evidence="4" id="KW-0238">DNA-binding</keyword>
<dbReference type="InterPro" id="IPR014284">
    <property type="entry name" value="RNA_pol_sigma-70_dom"/>
</dbReference>
<dbReference type="InterPro" id="IPR013324">
    <property type="entry name" value="RNA_pol_sigma_r3/r4-like"/>
</dbReference>
<evidence type="ECO:0000259" key="6">
    <source>
        <dbReference type="Pfam" id="PF04542"/>
    </source>
</evidence>
<dbReference type="GO" id="GO:0016987">
    <property type="term" value="F:sigma factor activity"/>
    <property type="evidence" value="ECO:0007669"/>
    <property type="project" value="UniProtKB-KW"/>
</dbReference>
<dbReference type="InterPro" id="IPR013325">
    <property type="entry name" value="RNA_pol_sigma_r2"/>
</dbReference>
<dbReference type="Gene3D" id="1.10.10.10">
    <property type="entry name" value="Winged helix-like DNA-binding domain superfamily/Winged helix DNA-binding domain"/>
    <property type="match status" value="1"/>
</dbReference>
<organism evidence="7 8">
    <name type="scientific">Nocardioides islandensis</name>
    <dbReference type="NCBI Taxonomy" id="433663"/>
    <lineage>
        <taxon>Bacteria</taxon>
        <taxon>Bacillati</taxon>
        <taxon>Actinomycetota</taxon>
        <taxon>Actinomycetes</taxon>
        <taxon>Propionibacteriales</taxon>
        <taxon>Nocardioidaceae</taxon>
        <taxon>Nocardioides</taxon>
    </lineage>
</organism>
<proteinExistence type="inferred from homology"/>
<dbReference type="InterPro" id="IPR036388">
    <property type="entry name" value="WH-like_DNA-bd_sf"/>
</dbReference>
<protein>
    <submittedName>
        <fullName evidence="7">Sigma-70 family RNA polymerase sigma factor</fullName>
    </submittedName>
</protein>
<dbReference type="SUPFAM" id="SSF88659">
    <property type="entry name" value="Sigma3 and sigma4 domains of RNA polymerase sigma factors"/>
    <property type="match status" value="1"/>
</dbReference>
<reference evidence="7" key="1">
    <citation type="submission" date="2020-11" db="EMBL/GenBank/DDBJ databases">
        <title>Nocardioides sp. nov., isolated from Soil of Cynanchum wilfordii Hemsley rhizosphere.</title>
        <authorList>
            <person name="Lee J.-S."/>
            <person name="Suh M.K."/>
            <person name="Kim J.-S."/>
        </authorList>
    </citation>
    <scope>NUCLEOTIDE SEQUENCE</scope>
    <source>
        <strain evidence="7">KCTC 19275</strain>
    </source>
</reference>
<dbReference type="Gene3D" id="1.10.1740.10">
    <property type="match status" value="1"/>
</dbReference>
<sequence>MRDTVDGDPASVWDTAGASFARWRSGDPSALDELVRVMSPILWHVVRATGLDKEQSEDVVQTAWLALVRSAETVGDPQAVARWLCTTARREAWRVGKTAGRSTAVEDDALEWHLPSQPSPESDVVLKDEQSRLWESMKVLPERCQKLLRIVAMEPRPDYARIAGELKMPIGSIGPTRGRCLDKLRNELQRTGADR</sequence>
<accession>A0A930YEM2</accession>
<comment type="similarity">
    <text evidence="1">Belongs to the sigma-70 factor family. ECF subfamily.</text>
</comment>
<keyword evidence="3" id="KW-0731">Sigma factor</keyword>
<dbReference type="Proteomes" id="UP000640489">
    <property type="component" value="Unassembled WGS sequence"/>
</dbReference>
<dbReference type="PANTHER" id="PTHR43133:SF8">
    <property type="entry name" value="RNA POLYMERASE SIGMA FACTOR HI_1459-RELATED"/>
    <property type="match status" value="1"/>
</dbReference>
<feature type="domain" description="RNA polymerase sigma-70 region 2" evidence="6">
    <location>
        <begin position="35"/>
        <end position="92"/>
    </location>
</feature>
<keyword evidence="5" id="KW-0804">Transcription</keyword>
<dbReference type="EMBL" id="JADKPN010000007">
    <property type="protein sequence ID" value="MBF4763962.1"/>
    <property type="molecule type" value="Genomic_DNA"/>
</dbReference>
<dbReference type="GO" id="GO:0006352">
    <property type="term" value="P:DNA-templated transcription initiation"/>
    <property type="evidence" value="ECO:0007669"/>
    <property type="project" value="InterPro"/>
</dbReference>
<evidence type="ECO:0000256" key="2">
    <source>
        <dbReference type="ARBA" id="ARBA00023015"/>
    </source>
</evidence>
<keyword evidence="2" id="KW-0805">Transcription regulation</keyword>
<dbReference type="Pfam" id="PF04542">
    <property type="entry name" value="Sigma70_r2"/>
    <property type="match status" value="1"/>
</dbReference>
<evidence type="ECO:0000256" key="1">
    <source>
        <dbReference type="ARBA" id="ARBA00010641"/>
    </source>
</evidence>
<comment type="caution">
    <text evidence="7">The sequence shown here is derived from an EMBL/GenBank/DDBJ whole genome shotgun (WGS) entry which is preliminary data.</text>
</comment>
<dbReference type="NCBIfam" id="TIGR02937">
    <property type="entry name" value="sigma70-ECF"/>
    <property type="match status" value="1"/>
</dbReference>
<gene>
    <name evidence="7" type="ORF">ISU07_12570</name>
</gene>
<evidence type="ECO:0000256" key="3">
    <source>
        <dbReference type="ARBA" id="ARBA00023082"/>
    </source>
</evidence>
<evidence type="ECO:0000256" key="5">
    <source>
        <dbReference type="ARBA" id="ARBA00023163"/>
    </source>
</evidence>
<dbReference type="InterPro" id="IPR007627">
    <property type="entry name" value="RNA_pol_sigma70_r2"/>
</dbReference>
<dbReference type="PANTHER" id="PTHR43133">
    <property type="entry name" value="RNA POLYMERASE ECF-TYPE SIGMA FACTO"/>
    <property type="match status" value="1"/>
</dbReference>
<evidence type="ECO:0000313" key="7">
    <source>
        <dbReference type="EMBL" id="MBF4763962.1"/>
    </source>
</evidence>
<evidence type="ECO:0000313" key="8">
    <source>
        <dbReference type="Proteomes" id="UP000640489"/>
    </source>
</evidence>
<keyword evidence="8" id="KW-1185">Reference proteome</keyword>
<dbReference type="GO" id="GO:0003677">
    <property type="term" value="F:DNA binding"/>
    <property type="evidence" value="ECO:0007669"/>
    <property type="project" value="UniProtKB-KW"/>
</dbReference>
<name>A0A930YEM2_9ACTN</name>
<dbReference type="SUPFAM" id="SSF88946">
    <property type="entry name" value="Sigma2 domain of RNA polymerase sigma factors"/>
    <property type="match status" value="1"/>
</dbReference>
<dbReference type="AlphaFoldDB" id="A0A930YEM2"/>
<dbReference type="InterPro" id="IPR039425">
    <property type="entry name" value="RNA_pol_sigma-70-like"/>
</dbReference>
<evidence type="ECO:0000256" key="4">
    <source>
        <dbReference type="ARBA" id="ARBA00023125"/>
    </source>
</evidence>